<evidence type="ECO:0000313" key="2">
    <source>
        <dbReference type="EMBL" id="SDE57601.1"/>
    </source>
</evidence>
<gene>
    <name evidence="2" type="ORF">SAMN05444580_1222</name>
</gene>
<proteinExistence type="predicted"/>
<dbReference type="InterPro" id="IPR011576">
    <property type="entry name" value="Pyridox_Oxase_N"/>
</dbReference>
<dbReference type="InterPro" id="IPR012349">
    <property type="entry name" value="Split_barrel_FMN-bd"/>
</dbReference>
<dbReference type="Pfam" id="PF01243">
    <property type="entry name" value="PNPOx_N"/>
    <property type="match status" value="1"/>
</dbReference>
<dbReference type="EMBL" id="FNAB01000022">
    <property type="protein sequence ID" value="SDE57601.1"/>
    <property type="molecule type" value="Genomic_DNA"/>
</dbReference>
<dbReference type="Proteomes" id="UP000199417">
    <property type="component" value="Unassembled WGS sequence"/>
</dbReference>
<name>A0A1G7E1R4_9NOCA</name>
<feature type="domain" description="Pyridoxamine 5'-phosphate oxidase N-terminal" evidence="1">
    <location>
        <begin position="13"/>
        <end position="106"/>
    </location>
</feature>
<organism evidence="2 3">
    <name type="scientific">Rhodococcus tukisamuensis</name>
    <dbReference type="NCBI Taxonomy" id="168276"/>
    <lineage>
        <taxon>Bacteria</taxon>
        <taxon>Bacillati</taxon>
        <taxon>Actinomycetota</taxon>
        <taxon>Actinomycetes</taxon>
        <taxon>Mycobacteriales</taxon>
        <taxon>Nocardiaceae</taxon>
        <taxon>Rhodococcus</taxon>
    </lineage>
</organism>
<dbReference type="AlphaFoldDB" id="A0A1G7E1R4"/>
<accession>A0A1G7E1R4</accession>
<dbReference type="STRING" id="168276.SAMN05444580_1222"/>
<sequence>MTEASVTLSADQVAYLDTQRLGRLATVNPRVAPQNSPVGFRYNAELGTIDIGGRNLGASKKFRNLATNDRVAFVVDDLASVQPWVVRCVEIRGRAEALTGVAPWAPGMSPELIRIHPERVIAFGLESVQGG</sequence>
<keyword evidence="3" id="KW-1185">Reference proteome</keyword>
<dbReference type="InterPro" id="IPR024031">
    <property type="entry name" value="MSMEG_5819/OxyR"/>
</dbReference>
<reference evidence="2 3" key="1">
    <citation type="submission" date="2016-10" db="EMBL/GenBank/DDBJ databases">
        <authorList>
            <person name="de Groot N.N."/>
        </authorList>
    </citation>
    <scope>NUCLEOTIDE SEQUENCE [LARGE SCALE GENOMIC DNA]</scope>
    <source>
        <strain evidence="2 3">JCM 11308</strain>
    </source>
</reference>
<dbReference type="NCBIfam" id="TIGR04023">
    <property type="entry name" value="PPOX_MSMEG_5819"/>
    <property type="match status" value="1"/>
</dbReference>
<evidence type="ECO:0000313" key="3">
    <source>
        <dbReference type="Proteomes" id="UP000199417"/>
    </source>
</evidence>
<dbReference type="SUPFAM" id="SSF50475">
    <property type="entry name" value="FMN-binding split barrel"/>
    <property type="match status" value="1"/>
</dbReference>
<dbReference type="Gene3D" id="2.30.110.10">
    <property type="entry name" value="Electron Transport, Fmn-binding Protein, Chain A"/>
    <property type="match status" value="1"/>
</dbReference>
<protein>
    <submittedName>
        <fullName evidence="2">Pyridoxamine 5'-phosphate oxidase family protein</fullName>
    </submittedName>
</protein>
<evidence type="ECO:0000259" key="1">
    <source>
        <dbReference type="Pfam" id="PF01243"/>
    </source>
</evidence>